<dbReference type="InterPro" id="IPR006656">
    <property type="entry name" value="Mopterin_OxRdtase"/>
</dbReference>
<dbReference type="InterPro" id="IPR036010">
    <property type="entry name" value="2Fe-2S_ferredoxin-like_sf"/>
</dbReference>
<evidence type="ECO:0000256" key="8">
    <source>
        <dbReference type="ARBA" id="ARBA00034078"/>
    </source>
</evidence>
<dbReference type="Gene3D" id="3.30.70.20">
    <property type="match status" value="1"/>
</dbReference>
<feature type="domain" description="2Fe-2S ferredoxin-type" evidence="9">
    <location>
        <begin position="1"/>
        <end position="78"/>
    </location>
</feature>
<dbReference type="Pfam" id="PF01568">
    <property type="entry name" value="Molydop_binding"/>
    <property type="match status" value="1"/>
</dbReference>
<dbReference type="Gene3D" id="2.40.40.20">
    <property type="match status" value="1"/>
</dbReference>
<dbReference type="SMART" id="SM00926">
    <property type="entry name" value="Molybdop_Fe4S4"/>
    <property type="match status" value="1"/>
</dbReference>
<keyword evidence="3" id="KW-0001">2Fe-2S</keyword>
<proteinExistence type="predicted"/>
<organism evidence="13 14">
    <name type="scientific">Geoalkalibacter halelectricus</name>
    <dbReference type="NCBI Taxonomy" id="2847045"/>
    <lineage>
        <taxon>Bacteria</taxon>
        <taxon>Pseudomonadati</taxon>
        <taxon>Thermodesulfobacteriota</taxon>
        <taxon>Desulfuromonadia</taxon>
        <taxon>Desulfuromonadales</taxon>
        <taxon>Geoalkalibacteraceae</taxon>
        <taxon>Geoalkalibacter</taxon>
    </lineage>
</organism>
<sequence length="855" mass="92527">MVSLTIDGRAVSVPAGATILEAARQLGIAIPTLCWLQKVSPTGACRVCVVRIEGVDRLMTACNTPVKEGIVVTTDNEEIAATRRQIMELMLVNHPLDCPVCDAGGECDLQDACYNLDVVRQNFSAEDVQPGPIDKWPLIQQVPSRCILCEKCVKVCHEVVGSSSLFINDKGERAYIDKHLDLCEFCGNCVSVCPTGTMISKPFKYRARPWELRKTRSLCNGCASQCEIDIHVKNNQIYRVTSEDEGTVNNGNLCIGGFFSYGYVNSNQRLKAPLINQGGQLMPAEWDEALGLVADRAREIAATHGSDALAGLSSPRLTNEENYLFQKLFRAGLGSNNIDSEARFGALRALAPLSASLGLKGASNRMDRIGRSDAVLVFGSDVTAEAPAIDWQIEQACRKRDGKLVVANMRRVKLTRWANTHLAYRPGSEVFLANALAKLIFDKELADTSYLNQYLANPEEVAQDLAQVDLDQAVKETGVSLALLEEAAEYLGQAESVAVIFGSDVTRSAAAQDKVQAIANLALICGALHGDLGGLFPVDEKANTQGLLDMGVCPEFLPGFADYGNNKARFEKLWACAFPDGGRNAEQILTGIEGGQVRFLYLAATNPLISYPDSRRWRRALEKLDLLVVQDILPSEVTRLAHVVLPASSFAEKSGSLTSLDHRVNCLRPALATPGKARQDWDILADLYHKLRPTSARPDNEALLDEIKSAAPLYSDVCLPAQGRCRPCVKPLVTPALKSQRYVPVSAKAAPSGLQLLAGKILFHFGTTTTFAEGPLEVASEGYIEINPQDAQTLGVAEGGALRVTSQTGSAQAKVKISEAVPPGLLFAPYHFSDVDINQIMPMAVNCVSVNIAKT</sequence>
<evidence type="ECO:0000313" key="14">
    <source>
        <dbReference type="Proteomes" id="UP001060414"/>
    </source>
</evidence>
<dbReference type="InterPro" id="IPR006963">
    <property type="entry name" value="Mopterin_OxRdtase_4Fe-4S_dom"/>
</dbReference>
<dbReference type="SMART" id="SM00929">
    <property type="entry name" value="NADH-G_4Fe-4S_3"/>
    <property type="match status" value="1"/>
</dbReference>
<accession>A0ABY5ZK75</accession>
<keyword evidence="14" id="KW-1185">Reference proteome</keyword>
<dbReference type="PROSITE" id="PS00641">
    <property type="entry name" value="COMPLEX1_75K_1"/>
    <property type="match status" value="1"/>
</dbReference>
<dbReference type="SUPFAM" id="SSF50692">
    <property type="entry name" value="ADC-like"/>
    <property type="match status" value="1"/>
</dbReference>
<dbReference type="PROSITE" id="PS51085">
    <property type="entry name" value="2FE2S_FER_2"/>
    <property type="match status" value="1"/>
</dbReference>
<dbReference type="Gene3D" id="2.20.25.90">
    <property type="entry name" value="ADC-like domains"/>
    <property type="match status" value="1"/>
</dbReference>
<evidence type="ECO:0000256" key="5">
    <source>
        <dbReference type="ARBA" id="ARBA00023002"/>
    </source>
</evidence>
<keyword evidence="5" id="KW-0560">Oxidoreductase</keyword>
<dbReference type="InterPro" id="IPR009010">
    <property type="entry name" value="Asp_de-COase-like_dom_sf"/>
</dbReference>
<feature type="domain" description="4Fe-4S His(Cys)3-ligated-type" evidence="12">
    <location>
        <begin position="78"/>
        <end position="117"/>
    </location>
</feature>
<dbReference type="Pfam" id="PF10588">
    <property type="entry name" value="NADH-G_4Fe-4S_3"/>
    <property type="match status" value="1"/>
</dbReference>
<dbReference type="InterPro" id="IPR000283">
    <property type="entry name" value="NADH_UbQ_OxRdtase_75kDa_su_CS"/>
</dbReference>
<evidence type="ECO:0000256" key="3">
    <source>
        <dbReference type="ARBA" id="ARBA00022714"/>
    </source>
</evidence>
<dbReference type="Pfam" id="PF13510">
    <property type="entry name" value="Fer2_4"/>
    <property type="match status" value="1"/>
</dbReference>
<evidence type="ECO:0000256" key="7">
    <source>
        <dbReference type="ARBA" id="ARBA00023014"/>
    </source>
</evidence>
<dbReference type="CDD" id="cd00207">
    <property type="entry name" value="fer2"/>
    <property type="match status" value="1"/>
</dbReference>
<dbReference type="RefSeq" id="WP_260746684.1">
    <property type="nucleotide sequence ID" value="NZ_CP092109.1"/>
</dbReference>
<dbReference type="Gene3D" id="3.40.228.10">
    <property type="entry name" value="Dimethylsulfoxide Reductase, domain 2"/>
    <property type="match status" value="1"/>
</dbReference>
<dbReference type="Gene3D" id="3.10.20.740">
    <property type="match status" value="1"/>
</dbReference>
<evidence type="ECO:0000256" key="4">
    <source>
        <dbReference type="ARBA" id="ARBA00022723"/>
    </source>
</evidence>
<dbReference type="Pfam" id="PF04879">
    <property type="entry name" value="Molybdop_Fe4S4"/>
    <property type="match status" value="1"/>
</dbReference>
<dbReference type="EMBL" id="CP092109">
    <property type="protein sequence ID" value="UWZ78335.1"/>
    <property type="molecule type" value="Genomic_DNA"/>
</dbReference>
<dbReference type="Proteomes" id="UP001060414">
    <property type="component" value="Chromosome"/>
</dbReference>
<feature type="domain" description="4Fe-4S ferredoxin-type" evidence="10">
    <location>
        <begin position="172"/>
        <end position="203"/>
    </location>
</feature>
<evidence type="ECO:0000259" key="11">
    <source>
        <dbReference type="PROSITE" id="PS51669"/>
    </source>
</evidence>
<comment type="cofactor">
    <cofactor evidence="1">
        <name>[4Fe-4S] cluster</name>
        <dbReference type="ChEBI" id="CHEBI:49883"/>
    </cofactor>
</comment>
<keyword evidence="6" id="KW-0408">Iron</keyword>
<evidence type="ECO:0000256" key="6">
    <source>
        <dbReference type="ARBA" id="ARBA00023004"/>
    </source>
</evidence>
<comment type="cofactor">
    <cofactor evidence="8">
        <name>[2Fe-2S] cluster</name>
        <dbReference type="ChEBI" id="CHEBI:190135"/>
    </cofactor>
</comment>
<dbReference type="InterPro" id="IPR017900">
    <property type="entry name" value="4Fe4S_Fe_S_CS"/>
</dbReference>
<feature type="domain" description="4Fe-4S Mo/W bis-MGD-type" evidence="11">
    <location>
        <begin position="212"/>
        <end position="268"/>
    </location>
</feature>
<evidence type="ECO:0000259" key="12">
    <source>
        <dbReference type="PROSITE" id="PS51839"/>
    </source>
</evidence>
<dbReference type="PROSITE" id="PS51839">
    <property type="entry name" value="4FE4S_HC3"/>
    <property type="match status" value="1"/>
</dbReference>
<keyword evidence="4" id="KW-0479">Metal-binding</keyword>
<dbReference type="InterPro" id="IPR054351">
    <property type="entry name" value="NADH_UbQ_OxRdtase_ferredoxin"/>
</dbReference>
<dbReference type="PROSITE" id="PS00642">
    <property type="entry name" value="COMPLEX1_75K_2"/>
    <property type="match status" value="1"/>
</dbReference>
<dbReference type="Gene3D" id="3.40.50.740">
    <property type="match status" value="1"/>
</dbReference>
<dbReference type="InterPro" id="IPR006657">
    <property type="entry name" value="MoPterin_dinucl-bd_dom"/>
</dbReference>
<dbReference type="SUPFAM" id="SSF53706">
    <property type="entry name" value="Formate dehydrogenase/DMSO reductase, domains 1-3"/>
    <property type="match status" value="1"/>
</dbReference>
<dbReference type="Pfam" id="PF22117">
    <property type="entry name" value="Fer4_Nqo3"/>
    <property type="match status" value="1"/>
</dbReference>
<dbReference type="PROSITE" id="PS00198">
    <property type="entry name" value="4FE4S_FER_1"/>
    <property type="match status" value="1"/>
</dbReference>
<dbReference type="SUPFAM" id="SSF54292">
    <property type="entry name" value="2Fe-2S ferredoxin-like"/>
    <property type="match status" value="1"/>
</dbReference>
<evidence type="ECO:0000259" key="9">
    <source>
        <dbReference type="PROSITE" id="PS51085"/>
    </source>
</evidence>
<dbReference type="PANTHER" id="PTHR43105">
    <property type="entry name" value="RESPIRATORY NITRATE REDUCTASE"/>
    <property type="match status" value="1"/>
</dbReference>
<evidence type="ECO:0000256" key="1">
    <source>
        <dbReference type="ARBA" id="ARBA00001966"/>
    </source>
</evidence>
<dbReference type="PIRSF" id="PIRSF036643">
    <property type="entry name" value="FDH_alpha"/>
    <property type="match status" value="1"/>
</dbReference>
<dbReference type="PROSITE" id="PS51379">
    <property type="entry name" value="4FE4S_FER_2"/>
    <property type="match status" value="1"/>
</dbReference>
<dbReference type="InterPro" id="IPR001041">
    <property type="entry name" value="2Fe-2S_ferredoxin-type"/>
</dbReference>
<dbReference type="InterPro" id="IPR019574">
    <property type="entry name" value="NADH_UbQ_OxRdtase_Gsu_4Fe4S-bd"/>
</dbReference>
<gene>
    <name evidence="13" type="ORF">L9S41_11605</name>
</gene>
<evidence type="ECO:0000259" key="10">
    <source>
        <dbReference type="PROSITE" id="PS51379"/>
    </source>
</evidence>
<reference evidence="13" key="1">
    <citation type="journal article" date="2022" name="Environ. Microbiol.">
        <title>Geoalkalibacter halelectricus SAP #1 sp. nov. possessing extracellular electron transfer and mineral#reducing capabilities from a haloalkaline environment.</title>
        <authorList>
            <person name="Yadav S."/>
            <person name="Singh R."/>
            <person name="Sundharam S.S."/>
            <person name="Chaudhary S."/>
            <person name="Krishnamurthi S."/>
            <person name="Patil S.A."/>
        </authorList>
    </citation>
    <scope>NUCLEOTIDE SEQUENCE</scope>
    <source>
        <strain evidence="13">SAP-1</strain>
    </source>
</reference>
<keyword evidence="2" id="KW-0004">4Fe-4S</keyword>
<keyword evidence="7" id="KW-0411">Iron-sulfur</keyword>
<dbReference type="SUPFAM" id="SSF54862">
    <property type="entry name" value="4Fe-4S ferredoxins"/>
    <property type="match status" value="1"/>
</dbReference>
<name>A0ABY5ZK75_9BACT</name>
<dbReference type="InterPro" id="IPR050123">
    <property type="entry name" value="Prok_molybdopt-oxidoreductase"/>
</dbReference>
<dbReference type="InterPro" id="IPR017896">
    <property type="entry name" value="4Fe4S_Fe-S-bd"/>
</dbReference>
<protein>
    <submittedName>
        <fullName evidence="13">Molybdopterin-dependent oxidoreductase</fullName>
    </submittedName>
</protein>
<evidence type="ECO:0000256" key="2">
    <source>
        <dbReference type="ARBA" id="ARBA00022485"/>
    </source>
</evidence>
<evidence type="ECO:0000313" key="13">
    <source>
        <dbReference type="EMBL" id="UWZ78335.1"/>
    </source>
</evidence>
<dbReference type="PANTHER" id="PTHR43105:SF9">
    <property type="entry name" value="NADPH-FE(3+) OXIDOREDUCTASE SUBUNIT ALPHA"/>
    <property type="match status" value="1"/>
</dbReference>
<dbReference type="Pfam" id="PF00384">
    <property type="entry name" value="Molybdopterin"/>
    <property type="match status" value="1"/>
</dbReference>
<dbReference type="PROSITE" id="PS51669">
    <property type="entry name" value="4FE4S_MOW_BIS_MGD"/>
    <property type="match status" value="1"/>
</dbReference>